<dbReference type="Gene3D" id="3.40.50.1820">
    <property type="entry name" value="alpha/beta hydrolase"/>
    <property type="match status" value="1"/>
</dbReference>
<feature type="domain" description="Serine aminopeptidase S33" evidence="1">
    <location>
        <begin position="40"/>
        <end position="288"/>
    </location>
</feature>
<protein>
    <recommendedName>
        <fullName evidence="1">Serine aminopeptidase S33 domain-containing protein</fullName>
    </recommendedName>
</protein>
<gene>
    <name evidence="2" type="primary">KAFR0D03260</name>
    <name evidence="2" type="ORF">KAFR_0D03260</name>
</gene>
<dbReference type="Proteomes" id="UP000005220">
    <property type="component" value="Chromosome 4"/>
</dbReference>
<organism evidence="2 3">
    <name type="scientific">Kazachstania africana (strain ATCC 22294 / BCRC 22015 / CBS 2517 / CECT 1963 / NBRC 1671 / NRRL Y-8276)</name>
    <name type="common">Yeast</name>
    <name type="synonym">Kluyveromyces africanus</name>
    <dbReference type="NCBI Taxonomy" id="1071382"/>
    <lineage>
        <taxon>Eukaryota</taxon>
        <taxon>Fungi</taxon>
        <taxon>Dikarya</taxon>
        <taxon>Ascomycota</taxon>
        <taxon>Saccharomycotina</taxon>
        <taxon>Saccharomycetes</taxon>
        <taxon>Saccharomycetales</taxon>
        <taxon>Saccharomycetaceae</taxon>
        <taxon>Kazachstania</taxon>
    </lineage>
</organism>
<evidence type="ECO:0000259" key="1">
    <source>
        <dbReference type="Pfam" id="PF12146"/>
    </source>
</evidence>
<proteinExistence type="predicted"/>
<dbReference type="GO" id="GO:0016020">
    <property type="term" value="C:membrane"/>
    <property type="evidence" value="ECO:0007669"/>
    <property type="project" value="EnsemblFungi"/>
</dbReference>
<reference evidence="2 3" key="1">
    <citation type="journal article" date="2011" name="Proc. Natl. Acad. Sci. U.S.A.">
        <title>Evolutionary erosion of yeast sex chromosomes by mating-type switching accidents.</title>
        <authorList>
            <person name="Gordon J.L."/>
            <person name="Armisen D."/>
            <person name="Proux-Wera E."/>
            <person name="Oheigeartaigh S.S."/>
            <person name="Byrne K.P."/>
            <person name="Wolfe K.H."/>
        </authorList>
    </citation>
    <scope>NUCLEOTIDE SEQUENCE [LARGE SCALE GENOMIC DNA]</scope>
    <source>
        <strain evidence="3">ATCC 22294 / BCRC 22015 / CBS 2517 / CECT 1963 / NBRC 1671 / NRRL Y-8276</strain>
    </source>
</reference>
<dbReference type="HOGENOM" id="CLU_026209_5_0_1"/>
<dbReference type="EMBL" id="HE650824">
    <property type="protein sequence ID" value="CCF57974.1"/>
    <property type="molecule type" value="Genomic_DNA"/>
</dbReference>
<dbReference type="eggNOG" id="KOG1455">
    <property type="taxonomic scope" value="Eukaryota"/>
</dbReference>
<dbReference type="FunCoup" id="H2AUC4">
    <property type="interactions" value="449"/>
</dbReference>
<dbReference type="Pfam" id="PF12146">
    <property type="entry name" value="Hydrolase_4"/>
    <property type="match status" value="1"/>
</dbReference>
<dbReference type="STRING" id="1071382.H2AUC4"/>
<dbReference type="AlphaFoldDB" id="H2AUC4"/>
<dbReference type="PANTHER" id="PTHR11614">
    <property type="entry name" value="PHOSPHOLIPASE-RELATED"/>
    <property type="match status" value="1"/>
</dbReference>
<dbReference type="InParanoid" id="H2AUC4"/>
<dbReference type="GO" id="GO:0047372">
    <property type="term" value="F:monoacylglycerol lipase activity"/>
    <property type="evidence" value="ECO:0007669"/>
    <property type="project" value="EnsemblFungi"/>
</dbReference>
<dbReference type="GeneID" id="13882219"/>
<name>H2AUC4_KAZAF</name>
<evidence type="ECO:0000313" key="3">
    <source>
        <dbReference type="Proteomes" id="UP000005220"/>
    </source>
</evidence>
<dbReference type="InterPro" id="IPR029058">
    <property type="entry name" value="AB_hydrolase_fold"/>
</dbReference>
<dbReference type="GO" id="GO:0005811">
    <property type="term" value="C:lipid droplet"/>
    <property type="evidence" value="ECO:0007669"/>
    <property type="project" value="EnsemblFungi"/>
</dbReference>
<evidence type="ECO:0000313" key="2">
    <source>
        <dbReference type="EMBL" id="CCF57974.1"/>
    </source>
</evidence>
<dbReference type="GO" id="GO:0006641">
    <property type="term" value="P:triglyceride metabolic process"/>
    <property type="evidence" value="ECO:0007669"/>
    <property type="project" value="EnsemblFungi"/>
</dbReference>
<dbReference type="OrthoDB" id="10249433at2759"/>
<dbReference type="KEGG" id="kaf:KAFR_0D03260"/>
<sequence>MTKEVEYPYKVKGEIPALQFEEFNGAKFGYMFWPSNEKVVKGRLLLIHGFGEYTKIYYRLMDHLSMSGYETFMFDQRGSGVTSPGKQKGVTNEYHTFNDLDHFIAKNLEECQENNNVPLFLWGHSMGGGICLNYGCQGKYKEKIHGYIASGPLIILHPHSAPNKLSQIMLPMVAKMLPKMRVDTALDLKGITSDDTYRSFLGNDPMSVPLYGSFRQVCDFLERGKKLYYDKDQYVEKTFVDKPVIIMHGQDDMINDPKGSAKFIEVCPSNDKQLKFYPGLRHSILSLETDEGFASVYSDLKMWLDSHI</sequence>
<dbReference type="RefSeq" id="XP_003957109.1">
    <property type="nucleotide sequence ID" value="XM_003957060.1"/>
</dbReference>
<dbReference type="InterPro" id="IPR022742">
    <property type="entry name" value="Hydrolase_4"/>
</dbReference>
<dbReference type="InterPro" id="IPR051044">
    <property type="entry name" value="MAG_DAG_Lipase"/>
</dbReference>
<accession>H2AUC4</accession>
<dbReference type="SUPFAM" id="SSF53474">
    <property type="entry name" value="alpha/beta-Hydrolases"/>
    <property type="match status" value="1"/>
</dbReference>
<keyword evidence="3" id="KW-1185">Reference proteome</keyword>